<keyword evidence="3" id="KW-0548">Nucleotidyltransferase</keyword>
<dbReference type="Gene3D" id="3.30.70.270">
    <property type="match status" value="2"/>
</dbReference>
<proteinExistence type="predicted"/>
<evidence type="ECO:0000256" key="2">
    <source>
        <dbReference type="ARBA" id="ARBA00022679"/>
    </source>
</evidence>
<organism evidence="8 9">
    <name type="scientific">Paramuricea clavata</name>
    <name type="common">Red gorgonian</name>
    <name type="synonym">Violescent sea-whip</name>
    <dbReference type="NCBI Taxonomy" id="317549"/>
    <lineage>
        <taxon>Eukaryota</taxon>
        <taxon>Metazoa</taxon>
        <taxon>Cnidaria</taxon>
        <taxon>Anthozoa</taxon>
        <taxon>Octocorallia</taxon>
        <taxon>Malacalcyonacea</taxon>
        <taxon>Plexauridae</taxon>
        <taxon>Paramuricea</taxon>
    </lineage>
</organism>
<dbReference type="Proteomes" id="UP001152795">
    <property type="component" value="Unassembled WGS sequence"/>
</dbReference>
<protein>
    <submittedName>
        <fullName evidence="8">Uncharacterized protein</fullName>
    </submittedName>
</protein>
<dbReference type="FunFam" id="3.10.20.370:FF:000001">
    <property type="entry name" value="Retrovirus-related Pol polyprotein from transposon 17.6-like protein"/>
    <property type="match status" value="1"/>
</dbReference>
<reference evidence="8" key="1">
    <citation type="submission" date="2020-04" db="EMBL/GenBank/DDBJ databases">
        <authorList>
            <person name="Alioto T."/>
            <person name="Alioto T."/>
            <person name="Gomez Garrido J."/>
        </authorList>
    </citation>
    <scope>NUCLEOTIDE SEQUENCE</scope>
    <source>
        <strain evidence="8">A484AB</strain>
    </source>
</reference>
<dbReference type="PANTHER" id="PTHR37984:SF5">
    <property type="entry name" value="PROTEIN NYNRIN-LIKE"/>
    <property type="match status" value="1"/>
</dbReference>
<dbReference type="GO" id="GO:0006508">
    <property type="term" value="P:proteolysis"/>
    <property type="evidence" value="ECO:0007669"/>
    <property type="project" value="UniProtKB-KW"/>
</dbReference>
<evidence type="ECO:0000256" key="3">
    <source>
        <dbReference type="ARBA" id="ARBA00022695"/>
    </source>
</evidence>
<name>A0A7D9DKU7_PARCT</name>
<comment type="caution">
    <text evidence="8">The sequence shown here is derived from an EMBL/GenBank/DDBJ whole genome shotgun (WGS) entry which is preliminary data.</text>
</comment>
<dbReference type="InterPro" id="IPR041373">
    <property type="entry name" value="RT_RNaseH"/>
</dbReference>
<evidence type="ECO:0000256" key="6">
    <source>
        <dbReference type="ARBA" id="ARBA00022801"/>
    </source>
</evidence>
<evidence type="ECO:0000256" key="7">
    <source>
        <dbReference type="ARBA" id="ARBA00022918"/>
    </source>
</evidence>
<dbReference type="GO" id="GO:0008233">
    <property type="term" value="F:peptidase activity"/>
    <property type="evidence" value="ECO:0007669"/>
    <property type="project" value="UniProtKB-KW"/>
</dbReference>
<dbReference type="FunFam" id="3.30.70.270:FF:000020">
    <property type="entry name" value="Transposon Tf2-6 polyprotein-like Protein"/>
    <property type="match status" value="1"/>
</dbReference>
<keyword evidence="2" id="KW-0808">Transferase</keyword>
<dbReference type="CDD" id="cd09274">
    <property type="entry name" value="RNase_HI_RT_Ty3"/>
    <property type="match status" value="1"/>
</dbReference>
<dbReference type="PANTHER" id="PTHR37984">
    <property type="entry name" value="PROTEIN CBG26694"/>
    <property type="match status" value="1"/>
</dbReference>
<keyword evidence="6" id="KW-0378">Hydrolase</keyword>
<dbReference type="FunFam" id="3.10.10.10:FF:000007">
    <property type="entry name" value="Retrovirus-related Pol polyprotein from transposon 17.6-like Protein"/>
    <property type="match status" value="1"/>
</dbReference>
<dbReference type="CDD" id="cd01647">
    <property type="entry name" value="RT_LTR"/>
    <property type="match status" value="1"/>
</dbReference>
<accession>A0A7D9DKU7</accession>
<dbReference type="SUPFAM" id="SSF56672">
    <property type="entry name" value="DNA/RNA polymerases"/>
    <property type="match status" value="1"/>
</dbReference>
<dbReference type="AlphaFoldDB" id="A0A7D9DKU7"/>
<dbReference type="GO" id="GO:0003964">
    <property type="term" value="F:RNA-directed DNA polymerase activity"/>
    <property type="evidence" value="ECO:0007669"/>
    <property type="project" value="UniProtKB-KW"/>
</dbReference>
<dbReference type="EMBL" id="CACRXK020000897">
    <property type="protein sequence ID" value="CAB3985651.1"/>
    <property type="molecule type" value="Genomic_DNA"/>
</dbReference>
<gene>
    <name evidence="8" type="ORF">PACLA_8A069610</name>
</gene>
<dbReference type="OrthoDB" id="8000983at2759"/>
<keyword evidence="1" id="KW-0645">Protease</keyword>
<dbReference type="Gene3D" id="3.10.20.370">
    <property type="match status" value="1"/>
</dbReference>
<dbReference type="GO" id="GO:0004519">
    <property type="term" value="F:endonuclease activity"/>
    <property type="evidence" value="ECO:0007669"/>
    <property type="project" value="UniProtKB-KW"/>
</dbReference>
<dbReference type="InterPro" id="IPR000477">
    <property type="entry name" value="RT_dom"/>
</dbReference>
<dbReference type="InterPro" id="IPR050951">
    <property type="entry name" value="Retrovirus_Pol_polyprotein"/>
</dbReference>
<keyword evidence="9" id="KW-1185">Reference proteome</keyword>
<dbReference type="Gene3D" id="3.10.10.10">
    <property type="entry name" value="HIV Type 1 Reverse Transcriptase, subunit A, domain 1"/>
    <property type="match status" value="1"/>
</dbReference>
<keyword evidence="5" id="KW-0255">Endonuclease</keyword>
<evidence type="ECO:0000256" key="1">
    <source>
        <dbReference type="ARBA" id="ARBA00022670"/>
    </source>
</evidence>
<evidence type="ECO:0000256" key="5">
    <source>
        <dbReference type="ARBA" id="ARBA00022759"/>
    </source>
</evidence>
<keyword evidence="7" id="KW-0695">RNA-directed DNA polymerase</keyword>
<dbReference type="Pfam" id="PF17917">
    <property type="entry name" value="RT_RNaseH"/>
    <property type="match status" value="1"/>
</dbReference>
<sequence>MLEIGIVRPSTSLWASPVVIVPKPDGNIRFCVDYRKLNRVTKMNAYPMPRTDQMLEKIAKAKFISTIPLTKGYWQIPLDDQAIPKSAFITPRGLFEFTVMPFGMKTAPATFQRMMRDKVLQDLESFADAYIDDVEIAKAVVDFVGHRVGRDTIKPRDALRNVRKRERPRTSTIEKFPRPETKKQVRSFLGLTGYYRRFIKNYADIAIPLALTNLTKKTEPTRVRWTAACERAFNELKSLLKSPPILRPHHWDELFILQVDVSDYGVGAILCQLDNEGQDHPVVFASRKLQPKEMKLSTTEKECLAIVWAVEIFRYYLFGRKFILQTDHNPLVWLNQVKNKNMKLLRWSLTLQEYDIELEHKCGEKHVNVDALSRMP</sequence>
<evidence type="ECO:0000256" key="4">
    <source>
        <dbReference type="ARBA" id="ARBA00022722"/>
    </source>
</evidence>
<dbReference type="PROSITE" id="PS50878">
    <property type="entry name" value="RT_POL"/>
    <property type="match status" value="1"/>
</dbReference>
<dbReference type="InterPro" id="IPR043502">
    <property type="entry name" value="DNA/RNA_pol_sf"/>
</dbReference>
<evidence type="ECO:0000313" key="8">
    <source>
        <dbReference type="EMBL" id="CAB3985651.1"/>
    </source>
</evidence>
<dbReference type="InterPro" id="IPR043128">
    <property type="entry name" value="Rev_trsase/Diguanyl_cyclase"/>
</dbReference>
<evidence type="ECO:0000313" key="9">
    <source>
        <dbReference type="Proteomes" id="UP001152795"/>
    </source>
</evidence>
<dbReference type="Pfam" id="PF00078">
    <property type="entry name" value="RVT_1"/>
    <property type="match status" value="1"/>
</dbReference>
<keyword evidence="4" id="KW-0540">Nuclease</keyword>